<proteinExistence type="predicted"/>
<gene>
    <name evidence="1" type="ORF">MuYL_2532</name>
</gene>
<protein>
    <submittedName>
        <fullName evidence="1">Uncharacterized protein</fullName>
    </submittedName>
</protein>
<reference evidence="1 2" key="1">
    <citation type="submission" date="2017-08" db="EMBL/GenBank/DDBJ databases">
        <title>Complete genome sequence of Mucilaginibacter sp. strain BJC16-A31.</title>
        <authorList>
            <consortium name="Henan University of Science and Technology"/>
            <person name="You X."/>
        </authorList>
    </citation>
    <scope>NUCLEOTIDE SEQUENCE [LARGE SCALE GENOMIC DNA]</scope>
    <source>
        <strain evidence="1 2">BJC16-A31</strain>
    </source>
</reference>
<dbReference type="KEGG" id="muc:MuYL_2532"/>
<evidence type="ECO:0000313" key="1">
    <source>
        <dbReference type="EMBL" id="ASU34419.1"/>
    </source>
</evidence>
<name>A0A223NX11_9SPHI</name>
<dbReference type="RefSeq" id="WP_094570778.1">
    <property type="nucleotide sequence ID" value="NZ_CP022743.1"/>
</dbReference>
<keyword evidence="2" id="KW-1185">Reference proteome</keyword>
<dbReference type="EMBL" id="CP022743">
    <property type="protein sequence ID" value="ASU34419.1"/>
    <property type="molecule type" value="Genomic_DNA"/>
</dbReference>
<sequence>MKIKINGKDHGIHWGMPALGDMCEALDISIETCIELIVGGGEHTPFKRAKASAVAILCAMNHYARLNRLEAPDVTIYEVENYCDITPSEEFNKIREDFSNSMINGRLVSEVLGLTPAPIQAQVKKKSQSTKKS</sequence>
<dbReference type="Proteomes" id="UP000215002">
    <property type="component" value="Chromosome"/>
</dbReference>
<dbReference type="AlphaFoldDB" id="A0A223NX11"/>
<evidence type="ECO:0000313" key="2">
    <source>
        <dbReference type="Proteomes" id="UP000215002"/>
    </source>
</evidence>
<accession>A0A223NX11</accession>
<organism evidence="1 2">
    <name type="scientific">Mucilaginibacter xinganensis</name>
    <dbReference type="NCBI Taxonomy" id="1234841"/>
    <lineage>
        <taxon>Bacteria</taxon>
        <taxon>Pseudomonadati</taxon>
        <taxon>Bacteroidota</taxon>
        <taxon>Sphingobacteriia</taxon>
        <taxon>Sphingobacteriales</taxon>
        <taxon>Sphingobacteriaceae</taxon>
        <taxon>Mucilaginibacter</taxon>
    </lineage>
</organism>